<dbReference type="Proteomes" id="UP000030149">
    <property type="component" value="Unassembled WGS sequence"/>
</dbReference>
<dbReference type="RefSeq" id="WP_023574741.1">
    <property type="nucleotide sequence ID" value="NZ_AVCS01000028.1"/>
</dbReference>
<sequence length="237" mass="27311">MNSFKTASILLFFFVLNNPVYSQYFNHYSGGNGAFDGRFGITAGYTNYVLDSNVLFTRSQPGYSIGVVGTAEFTDYLELLVELNYTHHRTQFIGRADINSEPEDIDFKLENINIPIILNYNFLRLNDDKWKFGVNAGITLSLLQSYVPSDESKEAYLLDPVYLNTEYLKFDEQNETISFNAYLPMGVSVEFANVMCNLRYNMGLTDPFRQAPFYNTAYETEAKQNYYSVSFTYFFND</sequence>
<evidence type="ECO:0000313" key="3">
    <source>
        <dbReference type="Proteomes" id="UP000030149"/>
    </source>
</evidence>
<keyword evidence="3" id="KW-1185">Reference proteome</keyword>
<dbReference type="PATRIC" id="fig|1107311.3.peg.2747"/>
<dbReference type="Pfam" id="PF13568">
    <property type="entry name" value="OMP_b-brl_2"/>
    <property type="match status" value="1"/>
</dbReference>
<dbReference type="AlphaFoldDB" id="V6S0U3"/>
<protein>
    <recommendedName>
        <fullName evidence="1">Outer membrane protein beta-barrel domain-containing protein</fullName>
    </recommendedName>
</protein>
<gene>
    <name evidence="2" type="ORF">Q767_09470</name>
</gene>
<evidence type="ECO:0000313" key="2">
    <source>
        <dbReference type="EMBL" id="KGO95899.1"/>
    </source>
</evidence>
<proteinExistence type="predicted"/>
<comment type="caution">
    <text evidence="2">The sequence shown here is derived from an EMBL/GenBank/DDBJ whole genome shotgun (WGS) entry which is preliminary data.</text>
</comment>
<dbReference type="STRING" id="1107311.Q767_09470"/>
<accession>V6S0U3</accession>
<reference evidence="2 3" key="2">
    <citation type="journal article" date="2015" name="Stand. Genomic Sci.">
        <title>High quality draft genomic sequence of Flavobacterium enshiense DK69(T) and comparison among Flavobacterium genomes.</title>
        <authorList>
            <person name="Zeng Z."/>
            <person name="Chen C."/>
            <person name="Du H."/>
            <person name="Wang G."/>
            <person name="Li M."/>
        </authorList>
    </citation>
    <scope>NUCLEOTIDE SEQUENCE [LARGE SCALE GENOMIC DNA]</scope>
    <source>
        <strain evidence="2 3">DK69</strain>
    </source>
</reference>
<organism evidence="2 3">
    <name type="scientific">Flavobacterium enshiense DK69</name>
    <dbReference type="NCBI Taxonomy" id="1107311"/>
    <lineage>
        <taxon>Bacteria</taxon>
        <taxon>Pseudomonadati</taxon>
        <taxon>Bacteroidota</taxon>
        <taxon>Flavobacteriia</taxon>
        <taxon>Flavobacteriales</taxon>
        <taxon>Flavobacteriaceae</taxon>
        <taxon>Flavobacterium</taxon>
    </lineage>
</organism>
<dbReference type="EMBL" id="JRLZ01000008">
    <property type="protein sequence ID" value="KGO95899.1"/>
    <property type="molecule type" value="Genomic_DNA"/>
</dbReference>
<dbReference type="InterPro" id="IPR025665">
    <property type="entry name" value="Beta-barrel_OMP_2"/>
</dbReference>
<dbReference type="eggNOG" id="ENOG5031WXC">
    <property type="taxonomic scope" value="Bacteria"/>
</dbReference>
<evidence type="ECO:0000259" key="1">
    <source>
        <dbReference type="Pfam" id="PF13568"/>
    </source>
</evidence>
<dbReference type="OrthoDB" id="1376879at2"/>
<name>V6S0U3_9FLAO</name>
<reference evidence="3" key="1">
    <citation type="submission" date="2013-09" db="EMBL/GenBank/DDBJ databases">
        <authorList>
            <person name="Zeng Z."/>
            <person name="Chen C."/>
        </authorList>
    </citation>
    <scope>NUCLEOTIDE SEQUENCE [LARGE SCALE GENOMIC DNA]</scope>
    <source>
        <strain evidence="3">DK69</strain>
    </source>
</reference>
<feature type="domain" description="Outer membrane protein beta-barrel" evidence="1">
    <location>
        <begin position="39"/>
        <end position="208"/>
    </location>
</feature>